<gene>
    <name evidence="1" type="ORF">SAMN04488522_103279</name>
</gene>
<reference evidence="2" key="1">
    <citation type="submission" date="2016-11" db="EMBL/GenBank/DDBJ databases">
        <authorList>
            <person name="Varghese N."/>
            <person name="Submissions S."/>
        </authorList>
    </citation>
    <scope>NUCLEOTIDE SEQUENCE [LARGE SCALE GENOMIC DNA]</scope>
    <source>
        <strain evidence="2">DSM 16990</strain>
    </source>
</reference>
<accession>A0A1M5DKY1</accession>
<keyword evidence="2" id="KW-1185">Reference proteome</keyword>
<evidence type="ECO:0000313" key="2">
    <source>
        <dbReference type="Proteomes" id="UP000184287"/>
    </source>
</evidence>
<dbReference type="PROSITE" id="PS51257">
    <property type="entry name" value="PROKAR_LIPOPROTEIN"/>
    <property type="match status" value="1"/>
</dbReference>
<dbReference type="InterPro" id="IPR032183">
    <property type="entry name" value="PKD-like"/>
</dbReference>
<organism evidence="1 2">
    <name type="scientific">Pedobacter caeni</name>
    <dbReference type="NCBI Taxonomy" id="288992"/>
    <lineage>
        <taxon>Bacteria</taxon>
        <taxon>Pseudomonadati</taxon>
        <taxon>Bacteroidota</taxon>
        <taxon>Sphingobacteriia</taxon>
        <taxon>Sphingobacteriales</taxon>
        <taxon>Sphingobacteriaceae</taxon>
        <taxon>Pedobacter</taxon>
    </lineage>
</organism>
<evidence type="ECO:0000313" key="1">
    <source>
        <dbReference type="EMBL" id="SHF67566.1"/>
    </source>
</evidence>
<name>A0A1M5DKY1_9SPHI</name>
<dbReference type="Proteomes" id="UP000184287">
    <property type="component" value="Unassembled WGS sequence"/>
</dbReference>
<dbReference type="EMBL" id="FQUQ01000003">
    <property type="protein sequence ID" value="SHF67566.1"/>
    <property type="molecule type" value="Genomic_DNA"/>
</dbReference>
<sequence length="510" mass="57602">MIKNKISIVFWLMVTAIMISSSCRKDLGNYEYKEINEVGITDIKESYEAISGQKIEIRPTLQFTKDSGNDTSKYSYEWFAVDDSSAPVVKKPIAKTHDLNWVVNLPSIPKRYLGYYVVTEKSTGITWRTTFSLKVNTNIADGWLILNEVNNEARLDFYNYLSSSQNFLYYNDILSSQTTIKLSGKPKLLYFYNRRDPFSNVSGRAIFVGTDKDTYIINTQNNTFSSYVSMLSIINGYAPPPYYAQKVRSQATWLAYLLDSKGQLFFENSTQATAFGNRVNRLSNGQLINISPYFAEYYGGTLSSYALMYDVDNKRFIEHKDINTSSSVPATSSTLLDPGNVGMDLMYMDSTPALSGQTYAVFKDSKGKVFLARIVCNNTAFDPVAFDEVSTAPEMANATQFAIDPVEGYVMYLAGSKIYRYNPFDRSNTMVVDLGSRKVSLIKYHKMLYNRSNVRYAEYAKKLIICSYDEANPATSGKMELYNVPNLNGALTLFGSFDGLGKIVEVSYRE</sequence>
<dbReference type="AlphaFoldDB" id="A0A1M5DKY1"/>
<protein>
    <submittedName>
        <fullName evidence="1">PKD-like family protein</fullName>
    </submittedName>
</protein>
<proteinExistence type="predicted"/>
<dbReference type="Pfam" id="PF16407">
    <property type="entry name" value="PKD_2"/>
    <property type="match status" value="1"/>
</dbReference>
<dbReference type="STRING" id="288992.SAMN04488522_103279"/>